<feature type="transmembrane region" description="Helical" evidence="1">
    <location>
        <begin position="12"/>
        <end position="41"/>
    </location>
</feature>
<accession>A0A255H2R4</accession>
<keyword evidence="1" id="KW-1133">Transmembrane helix</keyword>
<reference evidence="2 3" key="1">
    <citation type="submission" date="2017-07" db="EMBL/GenBank/DDBJ databases">
        <title>Draft whole genome sequences of clinical Proprionibacteriaceae strains.</title>
        <authorList>
            <person name="Bernier A.-M."/>
            <person name="Bernard K."/>
            <person name="Domingo M.-C."/>
        </authorList>
    </citation>
    <scope>NUCLEOTIDE SEQUENCE [LARGE SCALE GENOMIC DNA]</scope>
    <source>
        <strain evidence="2 3">NML 130396</strain>
    </source>
</reference>
<dbReference type="AlphaFoldDB" id="A0A255H2R4"/>
<dbReference type="Proteomes" id="UP000216311">
    <property type="component" value="Unassembled WGS sequence"/>
</dbReference>
<evidence type="ECO:0000313" key="2">
    <source>
        <dbReference type="EMBL" id="OYO21891.1"/>
    </source>
</evidence>
<feature type="transmembrane region" description="Helical" evidence="1">
    <location>
        <begin position="132"/>
        <end position="152"/>
    </location>
</feature>
<keyword evidence="1" id="KW-0812">Transmembrane</keyword>
<dbReference type="EMBL" id="NMVQ01000012">
    <property type="protein sequence ID" value="OYO21891.1"/>
    <property type="molecule type" value="Genomic_DNA"/>
</dbReference>
<evidence type="ECO:0000256" key="1">
    <source>
        <dbReference type="SAM" id="Phobius"/>
    </source>
</evidence>
<sequence>MNATPPPTARLLWSSVVAALLGSTVMVLVHELVHLVSGVLLGHRSTLYPFGVDHQGDPSRLAETVMLLSAPVFSLLSGLVLMSWLPLRGRAGFWHLAWLWFAFTSTMEGVSYLCLTPFGVGDTGAAASLLGIPVWARIVAGVIGLAGMFWLARRFATHLARHAGPVHRDRMAFSLWPWLIGMLVNMALAFAYLLSTPLEVPGGDQAAILAAGSSTLVFAPMANLFTRAVAEETYQPLELPRIPVAGLGLWALLVAVNLLLLGPGLSVG</sequence>
<keyword evidence="1" id="KW-0472">Membrane</keyword>
<feature type="transmembrane region" description="Helical" evidence="1">
    <location>
        <begin position="173"/>
        <end position="194"/>
    </location>
</feature>
<comment type="caution">
    <text evidence="2">The sequence shown here is derived from an EMBL/GenBank/DDBJ whole genome shotgun (WGS) entry which is preliminary data.</text>
</comment>
<protein>
    <submittedName>
        <fullName evidence="2">Uncharacterized protein</fullName>
    </submittedName>
</protein>
<feature type="transmembrane region" description="Helical" evidence="1">
    <location>
        <begin position="242"/>
        <end position="262"/>
    </location>
</feature>
<keyword evidence="3" id="KW-1185">Reference proteome</keyword>
<evidence type="ECO:0000313" key="3">
    <source>
        <dbReference type="Proteomes" id="UP000216311"/>
    </source>
</evidence>
<gene>
    <name evidence="2" type="ORF">CGZ93_08080</name>
</gene>
<proteinExistence type="predicted"/>
<name>A0A255H2R4_9ACTN</name>
<dbReference type="OrthoDB" id="3730462at2"/>
<feature type="transmembrane region" description="Helical" evidence="1">
    <location>
        <begin position="206"/>
        <end position="230"/>
    </location>
</feature>
<feature type="transmembrane region" description="Helical" evidence="1">
    <location>
        <begin position="61"/>
        <end position="85"/>
    </location>
</feature>
<feature type="transmembrane region" description="Helical" evidence="1">
    <location>
        <begin position="97"/>
        <end position="120"/>
    </location>
</feature>
<organism evidence="2 3">
    <name type="scientific">Enemella dayhoffiae</name>
    <dbReference type="NCBI Taxonomy" id="2016507"/>
    <lineage>
        <taxon>Bacteria</taxon>
        <taxon>Bacillati</taxon>
        <taxon>Actinomycetota</taxon>
        <taxon>Actinomycetes</taxon>
        <taxon>Propionibacteriales</taxon>
        <taxon>Propionibacteriaceae</taxon>
        <taxon>Enemella</taxon>
    </lineage>
</organism>
<dbReference type="RefSeq" id="WP_094363635.1">
    <property type="nucleotide sequence ID" value="NZ_NMVQ01000012.1"/>
</dbReference>